<dbReference type="Pfam" id="PF03009">
    <property type="entry name" value="GDPD"/>
    <property type="match status" value="2"/>
</dbReference>
<sequence>MNEKKPLIIYHRGRHGKGIRIKENTIEAFERAVKEGAKMIEFDVWDDLRIIHDPDPDVPAPTLQSAMDAIHARAAVNIEIKNPSELRFVLDVIDDALTMGCWTAPQIVVSSFHHETAVCAKKVFPEITVGVVNDGVLLPAYIDLLAKEGINNLHLEWANVYMDIADDHAMREAVRANDMHIWVWTVNTKKVFDVVTEYGAEAVFTDKPQLFR</sequence>
<reference evidence="2 3" key="1">
    <citation type="journal article" date="2016" name="Nat. Commun.">
        <title>Thousands of microbial genomes shed light on interconnected biogeochemical processes in an aquifer system.</title>
        <authorList>
            <person name="Anantharaman K."/>
            <person name="Brown C.T."/>
            <person name="Hug L.A."/>
            <person name="Sharon I."/>
            <person name="Castelle C.J."/>
            <person name="Probst A.J."/>
            <person name="Thomas B.C."/>
            <person name="Singh A."/>
            <person name="Wilkins M.J."/>
            <person name="Karaoz U."/>
            <person name="Brodie E.L."/>
            <person name="Williams K.H."/>
            <person name="Hubbard S.S."/>
            <person name="Banfield J.F."/>
        </authorList>
    </citation>
    <scope>NUCLEOTIDE SEQUENCE [LARGE SCALE GENOMIC DNA]</scope>
</reference>
<protein>
    <recommendedName>
        <fullName evidence="1">GP-PDE domain-containing protein</fullName>
    </recommendedName>
</protein>
<dbReference type="Proteomes" id="UP000178636">
    <property type="component" value="Unassembled WGS sequence"/>
</dbReference>
<gene>
    <name evidence="2" type="ORF">A3C93_06225</name>
</gene>
<comment type="caution">
    <text evidence="2">The sequence shown here is derived from an EMBL/GenBank/DDBJ whole genome shotgun (WGS) entry which is preliminary data.</text>
</comment>
<dbReference type="CDD" id="cd08556">
    <property type="entry name" value="GDPD"/>
    <property type="match status" value="1"/>
</dbReference>
<dbReference type="PROSITE" id="PS51704">
    <property type="entry name" value="GP_PDE"/>
    <property type="match status" value="1"/>
</dbReference>
<dbReference type="InterPro" id="IPR030395">
    <property type="entry name" value="GP_PDE_dom"/>
</dbReference>
<organism evidence="2 3">
    <name type="scientific">Candidatus Lloydbacteria bacterium RIFCSPHIGHO2_02_FULL_54_17</name>
    <dbReference type="NCBI Taxonomy" id="1798664"/>
    <lineage>
        <taxon>Bacteria</taxon>
        <taxon>Candidatus Lloydiibacteriota</taxon>
    </lineage>
</organism>
<dbReference type="STRING" id="1798664.A3C93_06225"/>
<dbReference type="Gene3D" id="3.20.20.190">
    <property type="entry name" value="Phosphatidylinositol (PI) phosphodiesterase"/>
    <property type="match status" value="2"/>
</dbReference>
<dbReference type="InterPro" id="IPR017946">
    <property type="entry name" value="PLC-like_Pdiesterase_TIM-brl"/>
</dbReference>
<dbReference type="PROSITE" id="PS50007">
    <property type="entry name" value="PIPLC_X_DOMAIN"/>
    <property type="match status" value="1"/>
</dbReference>
<dbReference type="GO" id="GO:0008081">
    <property type="term" value="F:phosphoric diester hydrolase activity"/>
    <property type="evidence" value="ECO:0007669"/>
    <property type="project" value="InterPro"/>
</dbReference>
<dbReference type="PANTHER" id="PTHR46211">
    <property type="entry name" value="GLYCEROPHOSPHORYL DIESTER PHOSPHODIESTERASE"/>
    <property type="match status" value="1"/>
</dbReference>
<evidence type="ECO:0000259" key="1">
    <source>
        <dbReference type="PROSITE" id="PS51704"/>
    </source>
</evidence>
<dbReference type="PANTHER" id="PTHR46211:SF14">
    <property type="entry name" value="GLYCEROPHOSPHODIESTER PHOSPHODIESTERASE"/>
    <property type="match status" value="1"/>
</dbReference>
<dbReference type="AlphaFoldDB" id="A0A1G2DG83"/>
<evidence type="ECO:0000313" key="3">
    <source>
        <dbReference type="Proteomes" id="UP000178636"/>
    </source>
</evidence>
<dbReference type="GO" id="GO:0006629">
    <property type="term" value="P:lipid metabolic process"/>
    <property type="evidence" value="ECO:0007669"/>
    <property type="project" value="InterPro"/>
</dbReference>
<name>A0A1G2DG83_9BACT</name>
<feature type="domain" description="GP-PDE" evidence="1">
    <location>
        <begin position="1"/>
        <end position="212"/>
    </location>
</feature>
<evidence type="ECO:0000313" key="2">
    <source>
        <dbReference type="EMBL" id="OGZ12674.1"/>
    </source>
</evidence>
<accession>A0A1G2DG83</accession>
<dbReference type="SUPFAM" id="SSF51695">
    <property type="entry name" value="PLC-like phosphodiesterases"/>
    <property type="match status" value="1"/>
</dbReference>
<dbReference type="EMBL" id="MHLO01000016">
    <property type="protein sequence ID" value="OGZ12674.1"/>
    <property type="molecule type" value="Genomic_DNA"/>
</dbReference>
<proteinExistence type="predicted"/>